<evidence type="ECO:0000313" key="1">
    <source>
        <dbReference type="EMBL" id="GHO59466.1"/>
    </source>
</evidence>
<dbReference type="InterPro" id="IPR014990">
    <property type="entry name" value="DUF1838"/>
</dbReference>
<proteinExistence type="predicted"/>
<dbReference type="Proteomes" id="UP000654345">
    <property type="component" value="Unassembled WGS sequence"/>
</dbReference>
<keyword evidence="2" id="KW-1185">Reference proteome</keyword>
<protein>
    <recommendedName>
        <fullName evidence="3">DUF1838 domain-containing protein</fullName>
    </recommendedName>
</protein>
<gene>
    <name evidence="1" type="ORF">KSB_79410</name>
</gene>
<reference evidence="1 2" key="1">
    <citation type="journal article" date="2021" name="Int. J. Syst. Evol. Microbiol.">
        <title>Reticulibacter mediterranei gen. nov., sp. nov., within the new family Reticulibacteraceae fam. nov., and Ktedonospora formicarum gen. nov., sp. nov., Ktedonobacter robiniae sp. nov., Dictyobacter formicarum sp. nov. and Dictyobacter arantiisoli sp. nov., belonging to the class Ktedonobacteria.</title>
        <authorList>
            <person name="Yabe S."/>
            <person name="Zheng Y."/>
            <person name="Wang C.M."/>
            <person name="Sakai Y."/>
            <person name="Abe K."/>
            <person name="Yokota A."/>
            <person name="Donadio S."/>
            <person name="Cavaletti L."/>
            <person name="Monciardini P."/>
        </authorList>
    </citation>
    <scope>NUCLEOTIDE SEQUENCE [LARGE SCALE GENOMIC DNA]</scope>
    <source>
        <strain evidence="1 2">SOSP1-30</strain>
    </source>
</reference>
<evidence type="ECO:0000313" key="2">
    <source>
        <dbReference type="Proteomes" id="UP000654345"/>
    </source>
</evidence>
<sequence>MLDLTQPEHNLRAYIKARASLQPEEIVFWWSGNIYSVIPGQKNRLLFKIDGYNIGRCMEVEGGYQHLMREVTFYKNPSTGEILERWSNPFTEEEVPVVHVWNDPVNQTYLLNGPYGPFMMPALSVGEDRLCLALDIMLAYPSPLPCAQYPKYSQSDLYQGAELFQFFISRRDLENDELASIPCEISWTRLGPWLPWMAMADRPGNLLYQCAGCKVAGGYAALPEDARAYVEQHQPIYTQAPTEFTRPNETSWTYFKKYLESQK</sequence>
<dbReference type="Pfam" id="PF08894">
    <property type="entry name" value="DUF1838"/>
    <property type="match status" value="1"/>
</dbReference>
<comment type="caution">
    <text evidence="1">The sequence shown here is derived from an EMBL/GenBank/DDBJ whole genome shotgun (WGS) entry which is preliminary data.</text>
</comment>
<evidence type="ECO:0008006" key="3">
    <source>
        <dbReference type="Google" id="ProtNLM"/>
    </source>
</evidence>
<dbReference type="RefSeq" id="WP_201375651.1">
    <property type="nucleotide sequence ID" value="NZ_BNJG01000003.1"/>
</dbReference>
<organism evidence="1 2">
    <name type="scientific">Ktedonobacter robiniae</name>
    <dbReference type="NCBI Taxonomy" id="2778365"/>
    <lineage>
        <taxon>Bacteria</taxon>
        <taxon>Bacillati</taxon>
        <taxon>Chloroflexota</taxon>
        <taxon>Ktedonobacteria</taxon>
        <taxon>Ktedonobacterales</taxon>
        <taxon>Ktedonobacteraceae</taxon>
        <taxon>Ktedonobacter</taxon>
    </lineage>
</organism>
<dbReference type="EMBL" id="BNJG01000003">
    <property type="protein sequence ID" value="GHO59466.1"/>
    <property type="molecule type" value="Genomic_DNA"/>
</dbReference>
<accession>A0ABQ3V2T0</accession>
<name>A0ABQ3V2T0_9CHLR</name>